<feature type="region of interest" description="Disordered" evidence="1">
    <location>
        <begin position="14"/>
        <end position="37"/>
    </location>
</feature>
<feature type="non-terminal residue" evidence="2">
    <location>
        <position position="541"/>
    </location>
</feature>
<proteinExistence type="predicted"/>
<feature type="compositionally biased region" description="Basic and acidic residues" evidence="1">
    <location>
        <begin position="271"/>
        <end position="284"/>
    </location>
</feature>
<feature type="region of interest" description="Disordered" evidence="1">
    <location>
        <begin position="79"/>
        <end position="117"/>
    </location>
</feature>
<sequence length="541" mass="58522">VKYDTAIFTSPASKFGNSNGTLVPEGEASEGTQGTGSWEKSAISARFFLKCQLRTCGRFARTIYQEVFPWQAYSNQDGYLVPSNPPPPPPAPSGPTETWTTDKSLDGGLAHSSTQSVLPVPATVNEVRLPGIWGDSQEASSTGIPDSGAIPSQAASLPGAQATFSSPVQSAIRHAAANLSAAISFAQDMEQSKPLQTHSSLAESLRVTSDILREVSEELIAVASNQSSSAAPGSVIDLDHPTPTAAWPTAPTTETWSSKRRRQEEPGPSSDFRHRPLSELDKQRQESVATTLQLYANPKEAGIKLLLPPFMDITDNPFTHCPTESMATCCLHSKWAPFEVFGRLLDGLPSMQDSRHSSPSIDQPSDYKSIFFGAYSQGPLVGLRAQTRRYPMVSRLLNAVIYTLSGAHNHSTVFRARNRAMGLHSDPHNHKDVPNVLIPLSVFTGGQLFVEAEEGDVCLDTHNSVRGSVHPITLPFLAFDAQKRHSILPWSGCRLILGSFHISGSERLPLGTRNVLRSLGYPLHRDGQISLEEATSITPPS</sequence>
<dbReference type="Proteomes" id="UP000601435">
    <property type="component" value="Unassembled WGS sequence"/>
</dbReference>
<evidence type="ECO:0000313" key="2">
    <source>
        <dbReference type="EMBL" id="CAE7875365.1"/>
    </source>
</evidence>
<gene>
    <name evidence="2" type="ORF">SNEC2469_LOCUS28488</name>
</gene>
<protein>
    <submittedName>
        <fullName evidence="2">Uncharacterized protein</fullName>
    </submittedName>
</protein>
<keyword evidence="3" id="KW-1185">Reference proteome</keyword>
<feature type="compositionally biased region" description="Pro residues" evidence="1">
    <location>
        <begin position="83"/>
        <end position="93"/>
    </location>
</feature>
<comment type="caution">
    <text evidence="2">The sequence shown here is derived from an EMBL/GenBank/DDBJ whole genome shotgun (WGS) entry which is preliminary data.</text>
</comment>
<organism evidence="2 3">
    <name type="scientific">Symbiodinium necroappetens</name>
    <dbReference type="NCBI Taxonomy" id="1628268"/>
    <lineage>
        <taxon>Eukaryota</taxon>
        <taxon>Sar</taxon>
        <taxon>Alveolata</taxon>
        <taxon>Dinophyceae</taxon>
        <taxon>Suessiales</taxon>
        <taxon>Symbiodiniaceae</taxon>
        <taxon>Symbiodinium</taxon>
    </lineage>
</organism>
<dbReference type="AlphaFoldDB" id="A0A813ARZ3"/>
<evidence type="ECO:0000256" key="1">
    <source>
        <dbReference type="SAM" id="MobiDB-lite"/>
    </source>
</evidence>
<reference evidence="2" key="1">
    <citation type="submission" date="2021-02" db="EMBL/GenBank/DDBJ databases">
        <authorList>
            <person name="Dougan E. K."/>
            <person name="Rhodes N."/>
            <person name="Thang M."/>
            <person name="Chan C."/>
        </authorList>
    </citation>
    <scope>NUCLEOTIDE SEQUENCE</scope>
</reference>
<feature type="compositionally biased region" description="Low complexity" evidence="1">
    <location>
        <begin position="241"/>
        <end position="256"/>
    </location>
</feature>
<feature type="region of interest" description="Disordered" evidence="1">
    <location>
        <begin position="133"/>
        <end position="155"/>
    </location>
</feature>
<feature type="region of interest" description="Disordered" evidence="1">
    <location>
        <begin position="224"/>
        <end position="284"/>
    </location>
</feature>
<evidence type="ECO:0000313" key="3">
    <source>
        <dbReference type="Proteomes" id="UP000601435"/>
    </source>
</evidence>
<dbReference type="EMBL" id="CAJNJA010062035">
    <property type="protein sequence ID" value="CAE7875365.1"/>
    <property type="molecule type" value="Genomic_DNA"/>
</dbReference>
<accession>A0A813ARZ3</accession>
<name>A0A813ARZ3_9DINO</name>